<dbReference type="RefSeq" id="WP_207672968.1">
    <property type="nucleotide sequence ID" value="NZ_JAFREM010000012.1"/>
</dbReference>
<gene>
    <name evidence="2" type="ORF">JZO70_07690</name>
</gene>
<dbReference type="PROSITE" id="PS50943">
    <property type="entry name" value="HTH_CROC1"/>
    <property type="match status" value="1"/>
</dbReference>
<evidence type="ECO:0000313" key="3">
    <source>
        <dbReference type="Proteomes" id="UP000664601"/>
    </source>
</evidence>
<comment type="caution">
    <text evidence="2">The sequence shown here is derived from an EMBL/GenBank/DDBJ whole genome shotgun (WGS) entry which is preliminary data.</text>
</comment>
<dbReference type="InterPro" id="IPR001387">
    <property type="entry name" value="Cro/C1-type_HTH"/>
</dbReference>
<dbReference type="Proteomes" id="UP000664601">
    <property type="component" value="Unassembled WGS sequence"/>
</dbReference>
<dbReference type="EMBL" id="JAFREM010000012">
    <property type="protein sequence ID" value="MBO1306038.1"/>
    <property type="molecule type" value="Genomic_DNA"/>
</dbReference>
<organism evidence="2 3">
    <name type="scientific">Candidatus Enterococcus moelleringii</name>
    <dbReference type="NCBI Taxonomy" id="2815325"/>
    <lineage>
        <taxon>Bacteria</taxon>
        <taxon>Bacillati</taxon>
        <taxon>Bacillota</taxon>
        <taxon>Bacilli</taxon>
        <taxon>Lactobacillales</taxon>
        <taxon>Enterococcaceae</taxon>
        <taxon>Enterococcus</taxon>
    </lineage>
</organism>
<name>A0ABS3L8S8_9ENTE</name>
<keyword evidence="3" id="KW-1185">Reference proteome</keyword>
<dbReference type="CDD" id="cd00093">
    <property type="entry name" value="HTH_XRE"/>
    <property type="match status" value="1"/>
</dbReference>
<dbReference type="SUPFAM" id="SSF47413">
    <property type="entry name" value="lambda repressor-like DNA-binding domains"/>
    <property type="match status" value="1"/>
</dbReference>
<evidence type="ECO:0000259" key="1">
    <source>
        <dbReference type="PROSITE" id="PS50943"/>
    </source>
</evidence>
<reference evidence="2 3" key="1">
    <citation type="submission" date="2021-03" db="EMBL/GenBank/DDBJ databases">
        <title>Enterococcal diversity collection.</title>
        <authorList>
            <person name="Gilmore M.S."/>
            <person name="Schwartzman J."/>
            <person name="Van Tyne D."/>
            <person name="Martin M."/>
            <person name="Earl A.M."/>
            <person name="Manson A.L."/>
            <person name="Straub T."/>
            <person name="Salamzade R."/>
            <person name="Saavedra J."/>
            <person name="Lebreton F."/>
            <person name="Prichula J."/>
            <person name="Schaufler K."/>
            <person name="Gaca A."/>
            <person name="Sgardioli B."/>
            <person name="Wagenaar J."/>
            <person name="Strong T."/>
        </authorList>
    </citation>
    <scope>NUCLEOTIDE SEQUENCE [LARGE SCALE GENOMIC DNA]</scope>
    <source>
        <strain evidence="2 3">669A</strain>
    </source>
</reference>
<dbReference type="Gene3D" id="1.10.260.40">
    <property type="entry name" value="lambda repressor-like DNA-binding domains"/>
    <property type="match status" value="1"/>
</dbReference>
<proteinExistence type="predicted"/>
<accession>A0ABS3L8S8</accession>
<feature type="domain" description="HTH cro/C1-type" evidence="1">
    <location>
        <begin position="34"/>
        <end position="80"/>
    </location>
</feature>
<dbReference type="InterPro" id="IPR010982">
    <property type="entry name" value="Lambda_DNA-bd_dom_sf"/>
</dbReference>
<dbReference type="Pfam" id="PF01381">
    <property type="entry name" value="HTH_3"/>
    <property type="match status" value="1"/>
</dbReference>
<evidence type="ECO:0000313" key="2">
    <source>
        <dbReference type="EMBL" id="MBO1306038.1"/>
    </source>
</evidence>
<sequence>MNTKEYIENRSKTDEEFGKRIEKKRQLMPFAISILNVRANSDLSQEDLAQLLNVTKQDVDDWEKCRKAPDADILPKLANVSHHAVTITFEPDPNVAYG</sequence>
<protein>
    <submittedName>
        <fullName evidence="2">Helix-turn-helix domain-containing protein</fullName>
    </submittedName>
</protein>